<dbReference type="Gene3D" id="1.25.10.10">
    <property type="entry name" value="Leucine-rich Repeat Variant"/>
    <property type="match status" value="1"/>
</dbReference>
<sequence length="181" mass="19537">MTSTPADLPIDAPPADRIAHAVAALGENEVIDRAKALLAGLNAGDEFLLWVGGKHAQGILDGAPPLYWPEVWGARTFLYVWNDTAAPGIEAGLTNQAWRVREMCARVAAARHLPVAEAVRPLLQDEVARVRASGARSLAEVGEASDADLFTPLFRDPEIEVRRAAEQSRKRLNARFAAPAE</sequence>
<dbReference type="EMBL" id="SISG01000001">
    <property type="protein sequence ID" value="TBN57270.1"/>
    <property type="molecule type" value="Genomic_DNA"/>
</dbReference>
<reference evidence="2" key="1">
    <citation type="submission" date="2019-02" db="EMBL/GenBank/DDBJ databases">
        <title>Glaciihabitans arcticus sp. nov., a psychrotolerant bacterium isolated from polar soil.</title>
        <authorList>
            <person name="Dahal R.H."/>
        </authorList>
    </citation>
    <scope>NUCLEOTIDE SEQUENCE [LARGE SCALE GENOMIC DNA]</scope>
    <source>
        <strain evidence="2">RP-3-7</strain>
    </source>
</reference>
<protein>
    <submittedName>
        <fullName evidence="1">HEAT repeat domain-containing protein</fullName>
    </submittedName>
</protein>
<evidence type="ECO:0000313" key="1">
    <source>
        <dbReference type="EMBL" id="TBN57270.1"/>
    </source>
</evidence>
<proteinExistence type="predicted"/>
<comment type="caution">
    <text evidence="1">The sequence shown here is derived from an EMBL/GenBank/DDBJ whole genome shotgun (WGS) entry which is preliminary data.</text>
</comment>
<dbReference type="InterPro" id="IPR016024">
    <property type="entry name" value="ARM-type_fold"/>
</dbReference>
<accession>A0A4Q9GY99</accession>
<dbReference type="AlphaFoldDB" id="A0A4Q9GY99"/>
<dbReference type="SUPFAM" id="SSF48371">
    <property type="entry name" value="ARM repeat"/>
    <property type="match status" value="1"/>
</dbReference>
<gene>
    <name evidence="1" type="ORF">EYE40_07590</name>
</gene>
<evidence type="ECO:0000313" key="2">
    <source>
        <dbReference type="Proteomes" id="UP000294194"/>
    </source>
</evidence>
<organism evidence="1 2">
    <name type="scientific">Glaciihabitans arcticus</name>
    <dbReference type="NCBI Taxonomy" id="2668039"/>
    <lineage>
        <taxon>Bacteria</taxon>
        <taxon>Bacillati</taxon>
        <taxon>Actinomycetota</taxon>
        <taxon>Actinomycetes</taxon>
        <taxon>Micrococcales</taxon>
        <taxon>Microbacteriaceae</taxon>
        <taxon>Glaciihabitans</taxon>
    </lineage>
</organism>
<dbReference type="Pfam" id="PF13646">
    <property type="entry name" value="HEAT_2"/>
    <property type="match status" value="1"/>
</dbReference>
<dbReference type="RefSeq" id="WP_130981381.1">
    <property type="nucleotide sequence ID" value="NZ_SISG01000001.1"/>
</dbReference>
<dbReference type="Proteomes" id="UP000294194">
    <property type="component" value="Unassembled WGS sequence"/>
</dbReference>
<keyword evidence="2" id="KW-1185">Reference proteome</keyword>
<dbReference type="InterPro" id="IPR011989">
    <property type="entry name" value="ARM-like"/>
</dbReference>
<name>A0A4Q9GY99_9MICO</name>